<dbReference type="Gene3D" id="3.20.20.150">
    <property type="entry name" value="Divalent-metal-dependent TIM barrel enzymes"/>
    <property type="match status" value="1"/>
</dbReference>
<sequence length="283" mass="32150">MENRRTFLKKSLVGATAMALLPQAMQAARIKTQGVQLYTVRSDMDKDPTATLQKVAAIGYKEVELAGYREGKFYGKTPAEFRKLLGDNGLKAISGHVSTAVLKNGLNEMIEASATIGQKFIVCPFTAPQERKSLDDFKTLVELFSKTGEACKKAGIQFAYHNHAFEFDLVEGQMLFDYLLQNIPNDLMTMEMDIFWTVKAGQDPVAYFEKYPNRFALWHVKDMDKTEKKEFTEVGQGVIDFKKIFQNAGKAGMKHFFVEQDVCKRPPLESIKMSFDYLKKLKY</sequence>
<accession>A0A1I2HS45</accession>
<dbReference type="EMBL" id="FONY01000026">
    <property type="protein sequence ID" value="SFF32944.1"/>
    <property type="molecule type" value="Genomic_DNA"/>
</dbReference>
<organism evidence="3 4">
    <name type="scientific">Thermoflexibacter ruber</name>
    <dbReference type="NCBI Taxonomy" id="1003"/>
    <lineage>
        <taxon>Bacteria</taxon>
        <taxon>Pseudomonadati</taxon>
        <taxon>Bacteroidota</taxon>
        <taxon>Cytophagia</taxon>
        <taxon>Cytophagales</taxon>
        <taxon>Thermoflexibacteraceae</taxon>
        <taxon>Thermoflexibacter</taxon>
    </lineage>
</organism>
<keyword evidence="1" id="KW-0732">Signal</keyword>
<dbReference type="RefSeq" id="WP_245764068.1">
    <property type="nucleotide sequence ID" value="NZ_FONY01000026.1"/>
</dbReference>
<evidence type="ECO:0000313" key="3">
    <source>
        <dbReference type="EMBL" id="SFF32944.1"/>
    </source>
</evidence>
<dbReference type="PROSITE" id="PS51318">
    <property type="entry name" value="TAT"/>
    <property type="match status" value="1"/>
</dbReference>
<dbReference type="InterPro" id="IPR013022">
    <property type="entry name" value="Xyl_isomerase-like_TIM-brl"/>
</dbReference>
<dbReference type="STRING" id="1003.SAMN04488541_102627"/>
<reference evidence="3 4" key="1">
    <citation type="submission" date="2016-10" db="EMBL/GenBank/DDBJ databases">
        <authorList>
            <person name="de Groot N.N."/>
        </authorList>
    </citation>
    <scope>NUCLEOTIDE SEQUENCE [LARGE SCALE GENOMIC DNA]</scope>
    <source>
        <strain>GEY</strain>
        <strain evidence="4">DSM 9560</strain>
    </source>
</reference>
<keyword evidence="4" id="KW-1185">Reference proteome</keyword>
<feature type="domain" description="Xylose isomerase-like TIM barrel" evidence="2">
    <location>
        <begin position="52"/>
        <end position="280"/>
    </location>
</feature>
<dbReference type="Pfam" id="PF01261">
    <property type="entry name" value="AP_endonuc_2"/>
    <property type="match status" value="1"/>
</dbReference>
<dbReference type="AlphaFoldDB" id="A0A1I2HS45"/>
<protein>
    <submittedName>
        <fullName evidence="3">Sugar phosphate isomerase/epimerase</fullName>
    </submittedName>
</protein>
<proteinExistence type="predicted"/>
<dbReference type="PANTHER" id="PTHR12110">
    <property type="entry name" value="HYDROXYPYRUVATE ISOMERASE"/>
    <property type="match status" value="1"/>
</dbReference>
<keyword evidence="3" id="KW-0413">Isomerase</keyword>
<dbReference type="SUPFAM" id="SSF51658">
    <property type="entry name" value="Xylose isomerase-like"/>
    <property type="match status" value="1"/>
</dbReference>
<dbReference type="Proteomes" id="UP000199513">
    <property type="component" value="Unassembled WGS sequence"/>
</dbReference>
<dbReference type="InterPro" id="IPR006311">
    <property type="entry name" value="TAT_signal"/>
</dbReference>
<feature type="signal peptide" evidence="1">
    <location>
        <begin position="1"/>
        <end position="27"/>
    </location>
</feature>
<feature type="chain" id="PRO_5011498465" evidence="1">
    <location>
        <begin position="28"/>
        <end position="283"/>
    </location>
</feature>
<evidence type="ECO:0000259" key="2">
    <source>
        <dbReference type="Pfam" id="PF01261"/>
    </source>
</evidence>
<dbReference type="InterPro" id="IPR036237">
    <property type="entry name" value="Xyl_isomerase-like_sf"/>
</dbReference>
<dbReference type="GO" id="GO:0016853">
    <property type="term" value="F:isomerase activity"/>
    <property type="evidence" value="ECO:0007669"/>
    <property type="project" value="UniProtKB-KW"/>
</dbReference>
<name>A0A1I2HS45_9BACT</name>
<gene>
    <name evidence="3" type="ORF">SAMN04488541_102627</name>
</gene>
<evidence type="ECO:0000313" key="4">
    <source>
        <dbReference type="Proteomes" id="UP000199513"/>
    </source>
</evidence>
<evidence type="ECO:0000256" key="1">
    <source>
        <dbReference type="SAM" id="SignalP"/>
    </source>
</evidence>
<dbReference type="PANTHER" id="PTHR12110:SF41">
    <property type="entry name" value="INOSOSE DEHYDRATASE"/>
    <property type="match status" value="1"/>
</dbReference>
<dbReference type="InterPro" id="IPR050312">
    <property type="entry name" value="IolE/XylAMocC-like"/>
</dbReference>